<dbReference type="InterPro" id="IPR001841">
    <property type="entry name" value="Znf_RING"/>
</dbReference>
<feature type="region of interest" description="Disordered" evidence="7">
    <location>
        <begin position="91"/>
        <end position="120"/>
    </location>
</feature>
<evidence type="ECO:0000256" key="7">
    <source>
        <dbReference type="SAM" id="MobiDB-lite"/>
    </source>
</evidence>
<proteinExistence type="predicted"/>
<dbReference type="Gene3D" id="3.30.40.10">
    <property type="entry name" value="Zinc/RING finger domain, C3HC4 (zinc finger)"/>
    <property type="match status" value="1"/>
</dbReference>
<dbReference type="GO" id="GO:0016567">
    <property type="term" value="P:protein ubiquitination"/>
    <property type="evidence" value="ECO:0007669"/>
    <property type="project" value="UniProtKB-UniPathway"/>
</dbReference>
<feature type="compositionally biased region" description="Basic and acidic residues" evidence="7">
    <location>
        <begin position="453"/>
        <end position="470"/>
    </location>
</feature>
<comment type="catalytic activity">
    <reaction evidence="1 6">
        <text>S-ubiquitinyl-[E2 ubiquitin-conjugating enzyme]-L-cysteine + [acceptor protein]-L-lysine = [E2 ubiquitin-conjugating enzyme]-L-cysteine + N(6)-ubiquitinyl-[acceptor protein]-L-lysine.</text>
        <dbReference type="EC" id="2.3.2.27"/>
    </reaction>
</comment>
<keyword evidence="10" id="KW-1185">Reference proteome</keyword>
<sequence length="515" mass="57183">MMDNVIGDDSIMDLSYLMEDNMRVDSVMDLDLNQEPLDPSSGSGIGLGSLLNELETTNNQIEDRIRRLEGLRARRQRWRQARIHLPENFDVLSGTMGSSEGTEQNGENGGRGPSTGSRLGVGFLLNDSETAHSRIEDRIRQLEAVDARARQRQRWRQARNHLPETSDALIETIGSTEGTEQNRETVERAKSGKRDSSHLVAKALELDMEVKKVVSEGGGFFDCNVCLDMARDPILTCCGHLFCWACFYQLPYVYSTAKECPVCKGEVTDSNVTPIFGNGDSNFVSESETGVKVPPRPQAHRIESVRQQRVNRAFTSEAVRRIRMRLGATGGDPSQQQEIAPATIDSQIPISELSRNPLLGGGSRRLRSRHLMRVLSDADASLSSTSSGLDNPRLFEDYAVLRIQEALSGRSRERVLRFERGHPSTSSAAVEEPHHQSLDSAPEINSTATRASSSERADVSSSDGHLENLRPDAPTEMDLTEPSSSTRRRNRLSRVSDIDNGASRAPRRRRLNYIL</sequence>
<keyword evidence="6" id="KW-0862">Zinc</keyword>
<dbReference type="InterPro" id="IPR045103">
    <property type="entry name" value="RNF5/RNF185-like"/>
</dbReference>
<protein>
    <recommendedName>
        <fullName evidence="6">E3 ubiquitin-protein ligase RMA</fullName>
        <ecNumber evidence="6">2.3.2.27</ecNumber>
    </recommendedName>
    <alternativeName>
        <fullName evidence="6">Protein RING membrane-anchor</fullName>
    </alternativeName>
    <alternativeName>
        <fullName evidence="6">RING-type E3 ubiquitin transferase RMA</fullName>
    </alternativeName>
</protein>
<dbReference type="GO" id="GO:0006511">
    <property type="term" value="P:ubiquitin-dependent protein catabolic process"/>
    <property type="evidence" value="ECO:0007669"/>
    <property type="project" value="UniProtKB-UniRule"/>
</dbReference>
<dbReference type="UniPathway" id="UPA00143"/>
<evidence type="ECO:0000256" key="2">
    <source>
        <dbReference type="ARBA" id="ARBA00004906"/>
    </source>
</evidence>
<comment type="subcellular location">
    <subcellularLocation>
        <location evidence="6">Endoplasmic reticulum membrane</location>
        <topology evidence="6">Single-pass type IV membrane protein</topology>
    </subcellularLocation>
</comment>
<dbReference type="PANTHER" id="PTHR12313">
    <property type="entry name" value="E3 UBIQUITIN-PROTEIN LIGASE RNF5-RELATED"/>
    <property type="match status" value="1"/>
</dbReference>
<organism evidence="9 10">
    <name type="scientific">Rhododendron simsii</name>
    <name type="common">Sims's rhododendron</name>
    <dbReference type="NCBI Taxonomy" id="118357"/>
    <lineage>
        <taxon>Eukaryota</taxon>
        <taxon>Viridiplantae</taxon>
        <taxon>Streptophyta</taxon>
        <taxon>Embryophyta</taxon>
        <taxon>Tracheophyta</taxon>
        <taxon>Spermatophyta</taxon>
        <taxon>Magnoliopsida</taxon>
        <taxon>eudicotyledons</taxon>
        <taxon>Gunneridae</taxon>
        <taxon>Pentapetalae</taxon>
        <taxon>asterids</taxon>
        <taxon>Ericales</taxon>
        <taxon>Ericaceae</taxon>
        <taxon>Ericoideae</taxon>
        <taxon>Rhodoreae</taxon>
        <taxon>Rhododendron</taxon>
    </lineage>
</organism>
<dbReference type="EC" id="2.3.2.27" evidence="6"/>
<evidence type="ECO:0000256" key="6">
    <source>
        <dbReference type="RuleBase" id="RU369090"/>
    </source>
</evidence>
<feature type="domain" description="RING-type" evidence="8">
    <location>
        <begin position="223"/>
        <end position="264"/>
    </location>
</feature>
<gene>
    <name evidence="9" type="ORF">RHSIM_Rhsim07G0050400</name>
</gene>
<dbReference type="SUPFAM" id="SSF57850">
    <property type="entry name" value="RING/U-box"/>
    <property type="match status" value="1"/>
</dbReference>
<dbReference type="GO" id="GO:0061630">
    <property type="term" value="F:ubiquitin protein ligase activity"/>
    <property type="evidence" value="ECO:0007669"/>
    <property type="project" value="UniProtKB-UniRule"/>
</dbReference>
<accession>A0A834GMM2</accession>
<comment type="domain">
    <text evidence="6">The RING-type zinc finger domain is responsible for E3 ligase activity.</text>
</comment>
<evidence type="ECO:0000256" key="4">
    <source>
        <dbReference type="ARBA" id="ARBA00022786"/>
    </source>
</evidence>
<keyword evidence="6" id="KW-0479">Metal-binding</keyword>
<evidence type="ECO:0000256" key="3">
    <source>
        <dbReference type="ARBA" id="ARBA00022679"/>
    </source>
</evidence>
<evidence type="ECO:0000256" key="1">
    <source>
        <dbReference type="ARBA" id="ARBA00000900"/>
    </source>
</evidence>
<comment type="caution">
    <text evidence="9">The sequence shown here is derived from an EMBL/GenBank/DDBJ whole genome shotgun (WGS) entry which is preliminary data.</text>
</comment>
<dbReference type="InterPro" id="IPR013083">
    <property type="entry name" value="Znf_RING/FYVE/PHD"/>
</dbReference>
<dbReference type="GO" id="GO:0008270">
    <property type="term" value="F:zinc ion binding"/>
    <property type="evidence" value="ECO:0007669"/>
    <property type="project" value="UniProtKB-KW"/>
</dbReference>
<keyword evidence="6" id="KW-0256">Endoplasmic reticulum</keyword>
<dbReference type="SMART" id="SM00184">
    <property type="entry name" value="RING"/>
    <property type="match status" value="1"/>
</dbReference>
<keyword evidence="4 6" id="KW-0833">Ubl conjugation pathway</keyword>
<reference evidence="9" key="1">
    <citation type="submission" date="2019-11" db="EMBL/GenBank/DDBJ databases">
        <authorList>
            <person name="Liu Y."/>
            <person name="Hou J."/>
            <person name="Li T.-Q."/>
            <person name="Guan C.-H."/>
            <person name="Wu X."/>
            <person name="Wu H.-Z."/>
            <person name="Ling F."/>
            <person name="Zhang R."/>
            <person name="Shi X.-G."/>
            <person name="Ren J.-P."/>
            <person name="Chen E.-F."/>
            <person name="Sun J.-M."/>
        </authorList>
    </citation>
    <scope>NUCLEOTIDE SEQUENCE</scope>
    <source>
        <strain evidence="9">Adult_tree_wgs_1</strain>
        <tissue evidence="9">Leaves</tissue>
    </source>
</reference>
<dbReference type="AlphaFoldDB" id="A0A834GMM2"/>
<dbReference type="Proteomes" id="UP000626092">
    <property type="component" value="Unassembled WGS sequence"/>
</dbReference>
<dbReference type="EMBL" id="WJXA01000007">
    <property type="protein sequence ID" value="KAF7138554.1"/>
    <property type="molecule type" value="Genomic_DNA"/>
</dbReference>
<evidence type="ECO:0000256" key="5">
    <source>
        <dbReference type="PROSITE-ProRule" id="PRU00175"/>
    </source>
</evidence>
<evidence type="ECO:0000313" key="10">
    <source>
        <dbReference type="Proteomes" id="UP000626092"/>
    </source>
</evidence>
<feature type="compositionally biased region" description="Polar residues" evidence="7">
    <location>
        <begin position="95"/>
        <end position="106"/>
    </location>
</feature>
<keyword evidence="3 6" id="KW-0808">Transferase</keyword>
<name>A0A834GMM2_RHOSS</name>
<evidence type="ECO:0000313" key="9">
    <source>
        <dbReference type="EMBL" id="KAF7138554.1"/>
    </source>
</evidence>
<dbReference type="GO" id="GO:0005789">
    <property type="term" value="C:endoplasmic reticulum membrane"/>
    <property type="evidence" value="ECO:0007669"/>
    <property type="project" value="UniProtKB-SubCell"/>
</dbReference>
<comment type="pathway">
    <text evidence="2 6">Protein modification; protein ubiquitination.</text>
</comment>
<comment type="function">
    <text evidence="6">E3 ubiquitin-protein ligase.</text>
</comment>
<dbReference type="OrthoDB" id="6270329at2759"/>
<keyword evidence="5 6" id="KW-0863">Zinc-finger</keyword>
<dbReference type="PROSITE" id="PS50089">
    <property type="entry name" value="ZF_RING_2"/>
    <property type="match status" value="1"/>
</dbReference>
<dbReference type="Pfam" id="PF14634">
    <property type="entry name" value="zf-RING_5"/>
    <property type="match status" value="1"/>
</dbReference>
<evidence type="ECO:0000259" key="8">
    <source>
        <dbReference type="PROSITE" id="PS50089"/>
    </source>
</evidence>
<feature type="region of interest" description="Disordered" evidence="7">
    <location>
        <begin position="421"/>
        <end position="504"/>
    </location>
</feature>